<dbReference type="PROSITE" id="PS50817">
    <property type="entry name" value="INTEIN_N_TER"/>
    <property type="match status" value="1"/>
</dbReference>
<evidence type="ECO:0000313" key="3">
    <source>
        <dbReference type="EMBL" id="NIY73229.1"/>
    </source>
</evidence>
<dbReference type="NCBIfam" id="NF038133">
    <property type="entry name" value="choice_anch_L"/>
    <property type="match status" value="1"/>
</dbReference>
<dbReference type="SMART" id="SM00306">
    <property type="entry name" value="HintN"/>
    <property type="match status" value="1"/>
</dbReference>
<gene>
    <name evidence="3" type="ORF">HCZ30_12415</name>
</gene>
<evidence type="ECO:0000256" key="1">
    <source>
        <dbReference type="SAM" id="MobiDB-lite"/>
    </source>
</evidence>
<dbReference type="InterPro" id="IPR049804">
    <property type="entry name" value="Choice_anch_L"/>
</dbReference>
<keyword evidence="4" id="KW-1185">Reference proteome</keyword>
<dbReference type="InterPro" id="IPR028992">
    <property type="entry name" value="Hedgehog/Intein_dom"/>
</dbReference>
<evidence type="ECO:0000313" key="4">
    <source>
        <dbReference type="Proteomes" id="UP000709466"/>
    </source>
</evidence>
<organism evidence="3 4">
    <name type="scientific">Marivivens donghaensis</name>
    <dbReference type="NCBI Taxonomy" id="1699413"/>
    <lineage>
        <taxon>Bacteria</taxon>
        <taxon>Pseudomonadati</taxon>
        <taxon>Pseudomonadota</taxon>
        <taxon>Alphaproteobacteria</taxon>
        <taxon>Rhodobacterales</taxon>
        <taxon>Paracoccaceae</taxon>
        <taxon>Marivivens group</taxon>
        <taxon>Marivivens</taxon>
    </lineage>
</organism>
<sequence length="525" mass="56417">MVKARELGYDSNASAVDMAQTIFGDGTTVLDASFTGDAGSSAIYSNGYLSDGVVPSETGLILSTGDAEDFTNRRGQANQNTNTSTDHWWNNDNDAGFNELAGTNTYDASYLDVTFIPDGDVMTMTFVFSSEEYPEYTGSIYNDVVGVWVNGENIPVSVGDGSTAISNINQSTNLNLFVSNTESQYNTEMDGFTVKMTLVMPVNSGEVNTIRIGIADVGDAQYDSNLIIAADSVQTSLVAGHDQLDIAPDQTKTFDLLANDYNGTNGVLRITHINNQEVVAGSVINLQTGQVITVNGDGTITVQADGDEETINLTYEVGAFDGDTLIKSDVGMATIDTVPCFTKGTRIQTTRGLIAIEELEVGDQVITFDNGPQPIRWIGSRTVAATGNLAPIRIKANTFGGHGEITVSPQHRVYLTDGFAALLFGHDEVLIKAKDLVNDDTVRRLEGGDVTYFHLLFDTHEIVLAEGLPTESFHPGFTVLASFEEEVREELLTLFPELADNSSYGPTARMSLKQHEVTVLLAGAA</sequence>
<dbReference type="Proteomes" id="UP000709466">
    <property type="component" value="Unassembled WGS sequence"/>
</dbReference>
<protein>
    <submittedName>
        <fullName evidence="3">Hint domain-containing protein</fullName>
    </submittedName>
</protein>
<reference evidence="3 4" key="1">
    <citation type="submission" date="2020-03" db="EMBL/GenBank/DDBJ databases">
        <title>Bacterial isolates of synthetic phycosphere.</title>
        <authorList>
            <person name="Fu H."/>
            <person name="Moran M.A."/>
        </authorList>
    </citation>
    <scope>NUCLEOTIDE SEQUENCE [LARGE SCALE GENOMIC DNA]</scope>
    <source>
        <strain evidence="3 4">HF1</strain>
    </source>
</reference>
<feature type="compositionally biased region" description="Polar residues" evidence="1">
    <location>
        <begin position="73"/>
        <end position="90"/>
    </location>
</feature>
<dbReference type="RefSeq" id="WP_167638617.1">
    <property type="nucleotide sequence ID" value="NZ_JAATOP010000008.1"/>
</dbReference>
<feature type="region of interest" description="Disordered" evidence="1">
    <location>
        <begin position="70"/>
        <end position="90"/>
    </location>
</feature>
<feature type="domain" description="Hint" evidence="2">
    <location>
        <begin position="338"/>
        <end position="433"/>
    </location>
</feature>
<dbReference type="SUPFAM" id="SSF51294">
    <property type="entry name" value="Hedgehog/intein (Hint) domain"/>
    <property type="match status" value="1"/>
</dbReference>
<dbReference type="InterPro" id="IPR003587">
    <property type="entry name" value="Hint_dom_N"/>
</dbReference>
<name>A0ABX0VYU9_9RHOB</name>
<evidence type="ECO:0000259" key="2">
    <source>
        <dbReference type="SMART" id="SM00306"/>
    </source>
</evidence>
<dbReference type="InterPro" id="IPR036844">
    <property type="entry name" value="Hint_dom_sf"/>
</dbReference>
<dbReference type="Pfam" id="PF13403">
    <property type="entry name" value="Hint_2"/>
    <property type="match status" value="1"/>
</dbReference>
<accession>A0ABX0VYU9</accession>
<dbReference type="InterPro" id="IPR006141">
    <property type="entry name" value="Intein_N"/>
</dbReference>
<comment type="caution">
    <text evidence="3">The sequence shown here is derived from an EMBL/GenBank/DDBJ whole genome shotgun (WGS) entry which is preliminary data.</text>
</comment>
<dbReference type="Gene3D" id="2.170.16.10">
    <property type="entry name" value="Hedgehog/Intein (Hint) domain"/>
    <property type="match status" value="1"/>
</dbReference>
<dbReference type="EMBL" id="JAATOP010000008">
    <property type="protein sequence ID" value="NIY73229.1"/>
    <property type="molecule type" value="Genomic_DNA"/>
</dbReference>
<proteinExistence type="predicted"/>